<accession>A0ACC3DVU6</accession>
<gene>
    <name evidence="1" type="ORF">LTS18_012093</name>
</gene>
<reference evidence="1" key="1">
    <citation type="submission" date="2024-09" db="EMBL/GenBank/DDBJ databases">
        <title>Black Yeasts Isolated from many extreme environments.</title>
        <authorList>
            <person name="Coleine C."/>
            <person name="Stajich J.E."/>
            <person name="Selbmann L."/>
        </authorList>
    </citation>
    <scope>NUCLEOTIDE SEQUENCE</scope>
    <source>
        <strain evidence="1">CCFEE 5737</strain>
    </source>
</reference>
<name>A0ACC3DVU6_9PEZI</name>
<evidence type="ECO:0000313" key="1">
    <source>
        <dbReference type="EMBL" id="KAK3080901.1"/>
    </source>
</evidence>
<evidence type="ECO:0000313" key="2">
    <source>
        <dbReference type="Proteomes" id="UP001186974"/>
    </source>
</evidence>
<organism evidence="1 2">
    <name type="scientific">Coniosporium uncinatum</name>
    <dbReference type="NCBI Taxonomy" id="93489"/>
    <lineage>
        <taxon>Eukaryota</taxon>
        <taxon>Fungi</taxon>
        <taxon>Dikarya</taxon>
        <taxon>Ascomycota</taxon>
        <taxon>Pezizomycotina</taxon>
        <taxon>Dothideomycetes</taxon>
        <taxon>Dothideomycetes incertae sedis</taxon>
        <taxon>Coniosporium</taxon>
    </lineage>
</organism>
<dbReference type="Proteomes" id="UP001186974">
    <property type="component" value="Unassembled WGS sequence"/>
</dbReference>
<sequence length="257" mass="26352">MLSLTEDNIDDILYCARANDPTELSSLLSSLSSQHSCPQTAILLSAIDSESGNTVLHYAAANGHDAILTFFEKAVSGSQSDTSSTQWASPAHLAQPPSNSSSTTTPSSSSPSLVNVQNASNNTPLHWASLNGQLACVQKLVSLGADPRILNSAGHDAVFEAVRGDKAEVADWLLEKCGELEEGVGGRKETQDEGAREGSAEPVGIEEGLEGAEGKEGGVGMDMDGEIVEGMAVNGAVGMDGVNGDTPGQGADRGLGG</sequence>
<dbReference type="EMBL" id="JAWDJW010000357">
    <property type="protein sequence ID" value="KAK3080901.1"/>
    <property type="molecule type" value="Genomic_DNA"/>
</dbReference>
<proteinExistence type="predicted"/>
<protein>
    <submittedName>
        <fullName evidence="1">Uncharacterized protein</fullName>
    </submittedName>
</protein>
<keyword evidence="2" id="KW-1185">Reference proteome</keyword>
<comment type="caution">
    <text evidence="1">The sequence shown here is derived from an EMBL/GenBank/DDBJ whole genome shotgun (WGS) entry which is preliminary data.</text>
</comment>